<feature type="region of interest" description="Disordered" evidence="1">
    <location>
        <begin position="25"/>
        <end position="59"/>
    </location>
</feature>
<protein>
    <submittedName>
        <fullName evidence="2">Uncharacterized protein</fullName>
    </submittedName>
</protein>
<evidence type="ECO:0000313" key="2">
    <source>
        <dbReference type="EMBL" id="KMP05886.1"/>
    </source>
</evidence>
<dbReference type="AlphaFoldDB" id="A0A0J6YAY8"/>
<evidence type="ECO:0000256" key="1">
    <source>
        <dbReference type="SAM" id="MobiDB-lite"/>
    </source>
</evidence>
<gene>
    <name evidence="2" type="ORF">CIRG_05567</name>
</gene>
<dbReference type="EMBL" id="DS028096">
    <property type="protein sequence ID" value="KMP05886.1"/>
    <property type="molecule type" value="Genomic_DNA"/>
</dbReference>
<reference evidence="3" key="1">
    <citation type="journal article" date="2010" name="Genome Res.">
        <title>Population genomic sequencing of Coccidioides fungi reveals recent hybridization and transposon control.</title>
        <authorList>
            <person name="Neafsey D.E."/>
            <person name="Barker B.M."/>
            <person name="Sharpton T.J."/>
            <person name="Stajich J.E."/>
            <person name="Park D.J."/>
            <person name="Whiston E."/>
            <person name="Hung C.-Y."/>
            <person name="McMahan C."/>
            <person name="White J."/>
            <person name="Sykes S."/>
            <person name="Heiman D."/>
            <person name="Young S."/>
            <person name="Zeng Q."/>
            <person name="Abouelleil A."/>
            <person name="Aftuck L."/>
            <person name="Bessette D."/>
            <person name="Brown A."/>
            <person name="FitzGerald M."/>
            <person name="Lui A."/>
            <person name="Macdonald J.P."/>
            <person name="Priest M."/>
            <person name="Orbach M.J."/>
            <person name="Galgiani J.N."/>
            <person name="Kirkland T.N."/>
            <person name="Cole G.T."/>
            <person name="Birren B.W."/>
            <person name="Henn M.R."/>
            <person name="Taylor J.W."/>
            <person name="Rounsley S.D."/>
        </authorList>
    </citation>
    <scope>NUCLEOTIDE SEQUENCE [LARGE SCALE GENOMIC DNA]</scope>
    <source>
        <strain evidence="3">RMSCC 2394</strain>
    </source>
</reference>
<proteinExistence type="predicted"/>
<name>A0A0J6YAY8_COCIT</name>
<evidence type="ECO:0000313" key="3">
    <source>
        <dbReference type="Proteomes" id="UP000054565"/>
    </source>
</evidence>
<feature type="compositionally biased region" description="Polar residues" evidence="1">
    <location>
        <begin position="46"/>
        <end position="59"/>
    </location>
</feature>
<organism evidence="2 3">
    <name type="scientific">Coccidioides immitis RMSCC 2394</name>
    <dbReference type="NCBI Taxonomy" id="404692"/>
    <lineage>
        <taxon>Eukaryota</taxon>
        <taxon>Fungi</taxon>
        <taxon>Dikarya</taxon>
        <taxon>Ascomycota</taxon>
        <taxon>Pezizomycotina</taxon>
        <taxon>Eurotiomycetes</taxon>
        <taxon>Eurotiomycetidae</taxon>
        <taxon>Onygenales</taxon>
        <taxon>Onygenaceae</taxon>
        <taxon>Coccidioides</taxon>
    </lineage>
</organism>
<dbReference type="Proteomes" id="UP000054565">
    <property type="component" value="Unassembled WGS sequence"/>
</dbReference>
<accession>A0A0J6YAY8</accession>
<sequence length="106" mass="11717">MPWMLLLIPGDLEAFKSSEMVSLSNTMKGKKPSPPHFIGIADDPGNPSSTKPQHSSSRTTFTSLYVPGRIVYDQNGALSPHIRQILLTTLLWLTTPRNIVKETELA</sequence>